<evidence type="ECO:0000256" key="2">
    <source>
        <dbReference type="SAM" id="MobiDB-lite"/>
    </source>
</evidence>
<reference evidence="3 4" key="1">
    <citation type="journal article" date="2010" name="Nature">
        <title>The Ectocarpus genome and the independent evolution of multicellularity in brown algae.</title>
        <authorList>
            <person name="Cock J.M."/>
            <person name="Sterck L."/>
            <person name="Rouze P."/>
            <person name="Scornet D."/>
            <person name="Allen A.E."/>
            <person name="Amoutzias G."/>
            <person name="Anthouard V."/>
            <person name="Artiguenave F."/>
            <person name="Aury J.M."/>
            <person name="Badger J.H."/>
            <person name="Beszteri B."/>
            <person name="Billiau K."/>
            <person name="Bonnet E."/>
            <person name="Bothwell J.H."/>
            <person name="Bowler C."/>
            <person name="Boyen C."/>
            <person name="Brownlee C."/>
            <person name="Carrano C.J."/>
            <person name="Charrier B."/>
            <person name="Cho G.Y."/>
            <person name="Coelho S.M."/>
            <person name="Collen J."/>
            <person name="Corre E."/>
            <person name="Da Silva C."/>
            <person name="Delage L."/>
            <person name="Delaroque N."/>
            <person name="Dittami S.M."/>
            <person name="Doulbeau S."/>
            <person name="Elias M."/>
            <person name="Farnham G."/>
            <person name="Gachon C.M."/>
            <person name="Gschloessl B."/>
            <person name="Heesch S."/>
            <person name="Jabbari K."/>
            <person name="Jubin C."/>
            <person name="Kawai H."/>
            <person name="Kimura K."/>
            <person name="Kloareg B."/>
            <person name="Kupper F.C."/>
            <person name="Lang D."/>
            <person name="Le Bail A."/>
            <person name="Leblanc C."/>
            <person name="Lerouge P."/>
            <person name="Lohr M."/>
            <person name="Lopez P.J."/>
            <person name="Martens C."/>
            <person name="Maumus F."/>
            <person name="Michel G."/>
            <person name="Miranda-Saavedra D."/>
            <person name="Morales J."/>
            <person name="Moreau H."/>
            <person name="Motomura T."/>
            <person name="Nagasato C."/>
            <person name="Napoli C.A."/>
            <person name="Nelson D.R."/>
            <person name="Nyvall-Collen P."/>
            <person name="Peters A.F."/>
            <person name="Pommier C."/>
            <person name="Potin P."/>
            <person name="Poulain J."/>
            <person name="Quesneville H."/>
            <person name="Read B."/>
            <person name="Rensing S.A."/>
            <person name="Ritter A."/>
            <person name="Rousvoal S."/>
            <person name="Samanta M."/>
            <person name="Samson G."/>
            <person name="Schroeder D.C."/>
            <person name="Segurens B."/>
            <person name="Strittmatter M."/>
            <person name="Tonon T."/>
            <person name="Tregear J.W."/>
            <person name="Valentin K."/>
            <person name="von Dassow P."/>
            <person name="Yamagishi T."/>
            <person name="Van de Peer Y."/>
            <person name="Wincker P."/>
        </authorList>
    </citation>
    <scope>NUCLEOTIDE SEQUENCE [LARGE SCALE GENOMIC DNA]</scope>
    <source>
        <strain evidence="4">Ec32 / CCAP1310/4</strain>
    </source>
</reference>
<sequence length="1195" mass="128762">MVTSRAEEEIAPNMTAGTATNFLRQTALVLEERSRSLATKNARLRDHFDASLVEIEAAITSNKTVRAETDAAVTNPDTSRESLGNTYQVTAAEVRAAALAAKARAGRRASTASLGAGQAAAAVGGQEIRRAAGALALLKQDAQEEPPEADQRQLAEERDAWAVWSGEWGGEAGSFVSDFEVSGVQEGLVADRWKASEEAAVVVRGREAELRNGLGVAQAAILALRSATGETARCSEAALDDMRDALATAQSEIGKMKRDRDAALQSLLEVAHIRRTPGRLLRHQPATSEGKEQEEDGCSSYAGGAGSGSGRGDDIRESFSRWDSYPEHSAARPDNEESQARGLTRLTGDEEEEEEGRVTFGDSSNCVRTPVAAALKVFEGIRRLPGTAEPAAAVGTTRDDDQAEAGGVDDYHTNTGGGESSGEHVCGVCGTSAPSFRKLFDCRLSLRRAQAEAAEARAWALELEERTTTAVEDLVEENLAETVRKLESTFDVTREGLERRLTAAEARGQEMGEKTAVAQREVAELVEAAATREGEIAVLRTRLRAAEEDVGSARREALLEGSARSLAETEAAGRKAAQAWAGAVALKNKCRQQEQTIAGLALSRGEEADACRAARDELEKERSSRVESEGHVRELQGEVSRLASLLGAANDEIERQRNISRDNEIGDHRRGQSGRGGGEAGGEALDRSASTQGVDDTDVCRYDGDETPTRRENQTRHHHTMSGRIEHGITPESWRGSCDNDKHVAQRRQCDRVASTCSTPVASFTDRVGTREAKERERARKTLLALEESLRAGREEVRHHKRRAERLRAALREAQERGEEAEAAGSSARVAAEAAGAAAGLAREETDAATAGKRKAEEDTASAARRHREEVEAIEAEVLRATAAALGAREQCSVAQREASGLRETVRELDRRVILLEQQLGASIASLHAADARRVCALVGRIRDLGGREWEGEARLEDLRARYEANNGAVGGRMLSDPAVSGPGKAAQDLQEAARTGMRLNAVGNGDNRSGESERLQGKSLRNNSASAFEVTTLRDRLAASQAQHVELVRASEAAVAGCNQRCDAHIRVVLAAGKLTAACLLRRGVVAGREATVEAAGRLELARRCFRALREEALRASRDRSVRRQERLQRWIGEAFEGAGEEVESMATRKRCQQPRQQQHQPHLNAGVVVGQGYFRSSSDGCLSWEASQPLVLG</sequence>
<dbReference type="InParanoid" id="D7FUY9"/>
<evidence type="ECO:0000313" key="3">
    <source>
        <dbReference type="EMBL" id="CBJ31795.1"/>
    </source>
</evidence>
<feature type="region of interest" description="Disordered" evidence="2">
    <location>
        <begin position="999"/>
        <end position="1020"/>
    </location>
</feature>
<feature type="region of interest" description="Disordered" evidence="2">
    <location>
        <begin position="654"/>
        <end position="721"/>
    </location>
</feature>
<evidence type="ECO:0000313" key="4">
    <source>
        <dbReference type="Proteomes" id="UP000002630"/>
    </source>
</evidence>
<keyword evidence="4" id="KW-1185">Reference proteome</keyword>
<feature type="coiled-coil region" evidence="1">
    <location>
        <begin position="232"/>
        <end position="259"/>
    </location>
</feature>
<feature type="coiled-coil region" evidence="1">
    <location>
        <begin position="494"/>
        <end position="556"/>
    </location>
</feature>
<gene>
    <name evidence="3" type="ORF">Esi_0282_0025</name>
</gene>
<dbReference type="EMBL" id="FN648467">
    <property type="protein sequence ID" value="CBJ31795.1"/>
    <property type="molecule type" value="Genomic_DNA"/>
</dbReference>
<organism evidence="3 4">
    <name type="scientific">Ectocarpus siliculosus</name>
    <name type="common">Brown alga</name>
    <name type="synonym">Conferva siliculosa</name>
    <dbReference type="NCBI Taxonomy" id="2880"/>
    <lineage>
        <taxon>Eukaryota</taxon>
        <taxon>Sar</taxon>
        <taxon>Stramenopiles</taxon>
        <taxon>Ochrophyta</taxon>
        <taxon>PX clade</taxon>
        <taxon>Phaeophyceae</taxon>
        <taxon>Ectocarpales</taxon>
        <taxon>Ectocarpaceae</taxon>
        <taxon>Ectocarpus</taxon>
    </lineage>
</organism>
<evidence type="ECO:0000256" key="1">
    <source>
        <dbReference type="SAM" id="Coils"/>
    </source>
</evidence>
<feature type="region of interest" description="Disordered" evidence="2">
    <location>
        <begin position="278"/>
        <end position="364"/>
    </location>
</feature>
<dbReference type="EMBL" id="FN649727">
    <property type="protein sequence ID" value="CBJ31795.1"/>
    <property type="molecule type" value="Genomic_DNA"/>
</dbReference>
<protein>
    <submittedName>
        <fullName evidence="3">Uncharacterized protein</fullName>
    </submittedName>
</protein>
<accession>D7FUY9</accession>
<feature type="coiled-coil region" evidence="1">
    <location>
        <begin position="776"/>
        <end position="824"/>
    </location>
</feature>
<keyword evidence="1" id="KW-0175">Coiled coil</keyword>
<dbReference type="Proteomes" id="UP000002630">
    <property type="component" value="Linkage Group LG02"/>
</dbReference>
<feature type="region of interest" description="Disordered" evidence="2">
    <location>
        <begin position="841"/>
        <end position="868"/>
    </location>
</feature>
<name>D7FUY9_ECTSI</name>
<proteinExistence type="predicted"/>
<dbReference type="AlphaFoldDB" id="D7FUY9"/>
<feature type="compositionally biased region" description="Basic and acidic residues" evidence="2">
    <location>
        <begin position="311"/>
        <end position="339"/>
    </location>
</feature>
<feature type="compositionally biased region" description="Basic and acidic residues" evidence="2">
    <location>
        <begin position="654"/>
        <end position="670"/>
    </location>
</feature>
<feature type="compositionally biased region" description="Basic and acidic residues" evidence="2">
    <location>
        <begin position="698"/>
        <end position="715"/>
    </location>
</feature>